<accession>A0AAE3VS03</accession>
<dbReference type="Proteomes" id="UP001229244">
    <property type="component" value="Unassembled WGS sequence"/>
</dbReference>
<keyword evidence="1" id="KW-1133">Transmembrane helix</keyword>
<reference evidence="2" key="1">
    <citation type="submission" date="2023-07" db="EMBL/GenBank/DDBJ databases">
        <title>Genomic Encyclopedia of Type Strains, Phase IV (KMG-IV): sequencing the most valuable type-strain genomes for metagenomic binning, comparative biology and taxonomic classification.</title>
        <authorList>
            <person name="Goeker M."/>
        </authorList>
    </citation>
    <scope>NUCLEOTIDE SEQUENCE</scope>
    <source>
        <strain evidence="2">DSM 21202</strain>
    </source>
</reference>
<dbReference type="RefSeq" id="WP_306886989.1">
    <property type="nucleotide sequence ID" value="NZ_JAUSUL010000004.1"/>
</dbReference>
<evidence type="ECO:0008006" key="4">
    <source>
        <dbReference type="Google" id="ProtNLM"/>
    </source>
</evidence>
<dbReference type="AlphaFoldDB" id="A0AAE3VS03"/>
<feature type="transmembrane region" description="Helical" evidence="1">
    <location>
        <begin position="21"/>
        <end position="44"/>
    </location>
</feature>
<evidence type="ECO:0000256" key="1">
    <source>
        <dbReference type="SAM" id="Phobius"/>
    </source>
</evidence>
<sequence length="348" mass="36499">MAHYETGSQTRRPRFGRRIAILAAVVVVVAVAWSVFWFVAAAYAERMFLTVLDDASQQGVVLDCTDRTISGYPFRIELRCGEATSLTLPDATITLDGLSAVGLIYNPRHVIVGFAGPAVISDGDFPETTADWSLARASISVRGDQLGRFSLSVEDPRIATLGSEVFAARLAELHVRMDPDVSDTVDVAVRLGGVEPAVDGPPIDATLVTAIEGLAGLSGAGNATAQQVLAELGGVPIELSLFSLQAGEARLSAAGDLTVRPDGYLDGSVDVAVAADGQSLPYLDTLAAGRADNLRSLIDTILKLGRPTEIEGVQARSFPLAISAGRVSAGLFPLGRIPPVPVDAIRVR</sequence>
<keyword evidence="1" id="KW-0472">Membrane</keyword>
<dbReference type="EMBL" id="JAUSUL010000004">
    <property type="protein sequence ID" value="MDQ0317093.1"/>
    <property type="molecule type" value="Genomic_DNA"/>
</dbReference>
<evidence type="ECO:0000313" key="3">
    <source>
        <dbReference type="Proteomes" id="UP001229244"/>
    </source>
</evidence>
<protein>
    <recommendedName>
        <fullName evidence="4">DUF2125 domain-containing protein</fullName>
    </recommendedName>
</protein>
<keyword evidence="3" id="KW-1185">Reference proteome</keyword>
<dbReference type="InterPro" id="IPR018666">
    <property type="entry name" value="DUF2125"/>
</dbReference>
<keyword evidence="1" id="KW-0812">Transmembrane</keyword>
<evidence type="ECO:0000313" key="2">
    <source>
        <dbReference type="EMBL" id="MDQ0317093.1"/>
    </source>
</evidence>
<gene>
    <name evidence="2" type="ORF">J2S73_003570</name>
</gene>
<name>A0AAE3VS03_9HYPH</name>
<dbReference type="Pfam" id="PF09898">
    <property type="entry name" value="DUF2125"/>
    <property type="match status" value="1"/>
</dbReference>
<comment type="caution">
    <text evidence="2">The sequence shown here is derived from an EMBL/GenBank/DDBJ whole genome shotgun (WGS) entry which is preliminary data.</text>
</comment>
<proteinExistence type="predicted"/>
<organism evidence="2 3">
    <name type="scientific">Amorphus orientalis</name>
    <dbReference type="NCBI Taxonomy" id="649198"/>
    <lineage>
        <taxon>Bacteria</taxon>
        <taxon>Pseudomonadati</taxon>
        <taxon>Pseudomonadota</taxon>
        <taxon>Alphaproteobacteria</taxon>
        <taxon>Hyphomicrobiales</taxon>
        <taxon>Amorphaceae</taxon>
        <taxon>Amorphus</taxon>
    </lineage>
</organism>